<evidence type="ECO:0000256" key="1">
    <source>
        <dbReference type="SAM" id="Phobius"/>
    </source>
</evidence>
<keyword evidence="1" id="KW-0812">Transmembrane</keyword>
<protein>
    <submittedName>
        <fullName evidence="4">NADH dehydrogenase [ubiquinone] 1 alpha subcomplex subunit 1</fullName>
    </submittedName>
</protein>
<keyword evidence="1" id="KW-1133">Transmembrane helix</keyword>
<gene>
    <name evidence="2" type="ORF">SCUD_LOCUS10704</name>
</gene>
<organism evidence="4">
    <name type="scientific">Schistosoma curassoni</name>
    <dbReference type="NCBI Taxonomy" id="6186"/>
    <lineage>
        <taxon>Eukaryota</taxon>
        <taxon>Metazoa</taxon>
        <taxon>Spiralia</taxon>
        <taxon>Lophotrochozoa</taxon>
        <taxon>Platyhelminthes</taxon>
        <taxon>Trematoda</taxon>
        <taxon>Digenea</taxon>
        <taxon>Strigeidida</taxon>
        <taxon>Schistosomatoidea</taxon>
        <taxon>Schistosomatidae</taxon>
        <taxon>Schistosoma</taxon>
    </lineage>
</organism>
<proteinExistence type="predicted"/>
<evidence type="ECO:0000313" key="3">
    <source>
        <dbReference type="Proteomes" id="UP000279833"/>
    </source>
</evidence>
<keyword evidence="1" id="KW-0472">Membrane</keyword>
<sequence length="105" mass="12155">MWYEILPALSIVTGITFAIPPLLSVTNYAFLGRWSPPSLFRFKQDFFLHLRDKDLEGPLLFEFRGYLFKVITIPENENNTTKFQCCSLNLLDIKVLMKTAVNYCG</sequence>
<dbReference type="Proteomes" id="UP000279833">
    <property type="component" value="Unassembled WGS sequence"/>
</dbReference>
<evidence type="ECO:0000313" key="4">
    <source>
        <dbReference type="WBParaSite" id="SCUD_0001070401-mRNA-1"/>
    </source>
</evidence>
<accession>A0A183K6S8</accession>
<dbReference type="AlphaFoldDB" id="A0A183K6S8"/>
<reference evidence="2 3" key="2">
    <citation type="submission" date="2018-11" db="EMBL/GenBank/DDBJ databases">
        <authorList>
            <consortium name="Pathogen Informatics"/>
        </authorList>
    </citation>
    <scope>NUCLEOTIDE SEQUENCE [LARGE SCALE GENOMIC DNA]</scope>
    <source>
        <strain evidence="2">Dakar</strain>
        <strain evidence="3">Dakar, Senegal</strain>
    </source>
</reference>
<dbReference type="WBParaSite" id="SCUD_0001070401-mRNA-1">
    <property type="protein sequence ID" value="SCUD_0001070401-mRNA-1"/>
    <property type="gene ID" value="SCUD_0001070401"/>
</dbReference>
<feature type="transmembrane region" description="Helical" evidence="1">
    <location>
        <begin position="6"/>
        <end position="31"/>
    </location>
</feature>
<dbReference type="EMBL" id="UZAK01033940">
    <property type="protein sequence ID" value="VDP41161.1"/>
    <property type="molecule type" value="Genomic_DNA"/>
</dbReference>
<name>A0A183K6S8_9TREM</name>
<keyword evidence="3" id="KW-1185">Reference proteome</keyword>
<evidence type="ECO:0000313" key="2">
    <source>
        <dbReference type="EMBL" id="VDP41161.1"/>
    </source>
</evidence>
<reference evidence="4" key="1">
    <citation type="submission" date="2016-06" db="UniProtKB">
        <authorList>
            <consortium name="WormBaseParasite"/>
        </authorList>
    </citation>
    <scope>IDENTIFICATION</scope>
</reference>